<name>I3C7J9_9FLAO</name>
<feature type="binding site" evidence="8">
    <location>
        <position position="486"/>
    </location>
    <ligand>
        <name>Zn(2+)</name>
        <dbReference type="ChEBI" id="CHEBI:29105"/>
        <label>2</label>
    </ligand>
</feature>
<reference evidence="11 12" key="1">
    <citation type="submission" date="2012-02" db="EMBL/GenBank/DDBJ databases">
        <title>Improved High-Quality Draft genome of Joostella marina DSM 19592.</title>
        <authorList>
            <consortium name="US DOE Joint Genome Institute (JGI-PGF)"/>
            <person name="Lucas S."/>
            <person name="Copeland A."/>
            <person name="Lapidus A."/>
            <person name="Bruce D."/>
            <person name="Goodwin L."/>
            <person name="Pitluck S."/>
            <person name="Peters L."/>
            <person name="Chertkov O."/>
            <person name="Ovchinnikova G."/>
            <person name="Kyrpides N."/>
            <person name="Mavromatis K."/>
            <person name="Detter J.C."/>
            <person name="Han C."/>
            <person name="Land M."/>
            <person name="Hauser L."/>
            <person name="Markowitz V."/>
            <person name="Cheng J.-F."/>
            <person name="Hugenholtz P."/>
            <person name="Woyke T."/>
            <person name="Wu D."/>
            <person name="Tindall B."/>
            <person name="Brambilla E."/>
            <person name="Klenk H.-P."/>
            <person name="Eisen J.A."/>
        </authorList>
    </citation>
    <scope>NUCLEOTIDE SEQUENCE [LARGE SCALE GENOMIC DNA]</scope>
    <source>
        <strain evidence="11 12">DSM 19592</strain>
    </source>
</reference>
<feature type="binding site" evidence="8">
    <location>
        <position position="524"/>
    </location>
    <ligand>
        <name>Zn(2+)</name>
        <dbReference type="ChEBI" id="CHEBI:29105"/>
        <label>2</label>
    </ligand>
</feature>
<protein>
    <submittedName>
        <fullName evidence="11">Alkaline phosphatase</fullName>
    </submittedName>
</protein>
<dbReference type="SUPFAM" id="SSF53649">
    <property type="entry name" value="Alkaline phosphatase-like"/>
    <property type="match status" value="1"/>
</dbReference>
<dbReference type="Pfam" id="PF00245">
    <property type="entry name" value="Alk_phosphatase"/>
    <property type="match status" value="2"/>
</dbReference>
<dbReference type="InterPro" id="IPR001952">
    <property type="entry name" value="Alkaline_phosphatase"/>
</dbReference>
<dbReference type="PRINTS" id="PR00113">
    <property type="entry name" value="ALKPHPHTASE"/>
</dbReference>
<dbReference type="Gene3D" id="3.20.20.190">
    <property type="entry name" value="Phosphatidylinositol (PI) phosphodiesterase"/>
    <property type="match status" value="1"/>
</dbReference>
<dbReference type="CDD" id="cd16012">
    <property type="entry name" value="ALP"/>
    <property type="match status" value="1"/>
</dbReference>
<proteinExistence type="inferred from homology"/>
<dbReference type="Pfam" id="PF13653">
    <property type="entry name" value="GDPD_2"/>
    <property type="match status" value="1"/>
</dbReference>
<evidence type="ECO:0000256" key="6">
    <source>
        <dbReference type="ARBA" id="ARBA00022842"/>
    </source>
</evidence>
<evidence type="ECO:0000256" key="4">
    <source>
        <dbReference type="ARBA" id="ARBA00022801"/>
    </source>
</evidence>
<feature type="binding site" evidence="8">
    <location>
        <position position="525"/>
    </location>
    <ligand>
        <name>Zn(2+)</name>
        <dbReference type="ChEBI" id="CHEBI:29105"/>
        <label>2</label>
    </ligand>
</feature>
<organism evidence="11 12">
    <name type="scientific">Galbibacter orientalis DSM 19592</name>
    <dbReference type="NCBI Taxonomy" id="926559"/>
    <lineage>
        <taxon>Bacteria</taxon>
        <taxon>Pseudomonadati</taxon>
        <taxon>Bacteroidota</taxon>
        <taxon>Flavobacteriia</taxon>
        <taxon>Flavobacteriales</taxon>
        <taxon>Flavobacteriaceae</taxon>
        <taxon>Galbibacter</taxon>
    </lineage>
</organism>
<dbReference type="SUPFAM" id="SSF51695">
    <property type="entry name" value="PLC-like phosphodiesterases"/>
    <property type="match status" value="1"/>
</dbReference>
<dbReference type="Proteomes" id="UP000004690">
    <property type="component" value="Unassembled WGS sequence"/>
</dbReference>
<evidence type="ECO:0000256" key="3">
    <source>
        <dbReference type="ARBA" id="ARBA00022723"/>
    </source>
</evidence>
<dbReference type="RefSeq" id="WP_008613159.1">
    <property type="nucleotide sequence ID" value="NZ_JH651379.1"/>
</dbReference>
<keyword evidence="6 8" id="KW-0460">Magnesium</keyword>
<keyword evidence="4" id="KW-0378">Hydrolase</keyword>
<dbReference type="PANTHER" id="PTHR11596:SF5">
    <property type="entry name" value="ALKALINE PHOSPHATASE"/>
    <property type="match status" value="1"/>
</dbReference>
<feature type="binding site" evidence="8">
    <location>
        <position position="281"/>
    </location>
    <ligand>
        <name>Zn(2+)</name>
        <dbReference type="ChEBI" id="CHEBI:29105"/>
        <label>2</label>
    </ligand>
</feature>
<dbReference type="SMART" id="SM00098">
    <property type="entry name" value="alkPPc"/>
    <property type="match status" value="1"/>
</dbReference>
<comment type="cofactor">
    <cofactor evidence="8">
        <name>Zn(2+)</name>
        <dbReference type="ChEBI" id="CHEBI:29105"/>
    </cofactor>
    <text evidence="8">Binds 2 Zn(2+) ions.</text>
</comment>
<feature type="signal peptide" evidence="10">
    <location>
        <begin position="1"/>
        <end position="20"/>
    </location>
</feature>
<keyword evidence="2" id="KW-0597">Phosphoprotein</keyword>
<dbReference type="GO" id="GO:0004035">
    <property type="term" value="F:alkaline phosphatase activity"/>
    <property type="evidence" value="ECO:0007669"/>
    <property type="project" value="TreeGrafter"/>
</dbReference>
<keyword evidence="10" id="KW-0732">Signal</keyword>
<feature type="binding site" evidence="8">
    <location>
        <position position="281"/>
    </location>
    <ligand>
        <name>Mg(2+)</name>
        <dbReference type="ChEBI" id="CHEBI:18420"/>
    </ligand>
</feature>
<evidence type="ECO:0000256" key="10">
    <source>
        <dbReference type="SAM" id="SignalP"/>
    </source>
</evidence>
<accession>I3C7J9</accession>
<dbReference type="PANTHER" id="PTHR11596">
    <property type="entry name" value="ALKALINE PHOSPHATASE"/>
    <property type="match status" value="1"/>
</dbReference>
<evidence type="ECO:0000256" key="5">
    <source>
        <dbReference type="ARBA" id="ARBA00022833"/>
    </source>
</evidence>
<dbReference type="InterPro" id="IPR017850">
    <property type="entry name" value="Alkaline_phosphatase_core_sf"/>
</dbReference>
<feature type="binding site" evidence="8">
    <location>
        <position position="375"/>
    </location>
    <ligand>
        <name>Mg(2+)</name>
        <dbReference type="ChEBI" id="CHEBI:18420"/>
    </ligand>
</feature>
<dbReference type="EMBL" id="JH651379">
    <property type="protein sequence ID" value="EIJ39592.1"/>
    <property type="molecule type" value="Genomic_DNA"/>
</dbReference>
<keyword evidence="3 8" id="KW-0479">Metal-binding</keyword>
<comment type="similarity">
    <text evidence="1 9">Belongs to the alkaline phosphatase family.</text>
</comment>
<dbReference type="GO" id="GO:0046872">
    <property type="term" value="F:metal ion binding"/>
    <property type="evidence" value="ECO:0007669"/>
    <property type="project" value="UniProtKB-KW"/>
</dbReference>
<evidence type="ECO:0000256" key="1">
    <source>
        <dbReference type="ARBA" id="ARBA00005984"/>
    </source>
</evidence>
<evidence type="ECO:0000256" key="7">
    <source>
        <dbReference type="PIRSR" id="PIRSR601952-1"/>
    </source>
</evidence>
<dbReference type="InterPro" id="IPR017946">
    <property type="entry name" value="PLC-like_Pdiesterase_TIM-brl"/>
</dbReference>
<dbReference type="Gene3D" id="3.40.720.10">
    <property type="entry name" value="Alkaline Phosphatase, subunit A"/>
    <property type="match status" value="1"/>
</dbReference>
<evidence type="ECO:0000256" key="8">
    <source>
        <dbReference type="PIRSR" id="PIRSR601952-2"/>
    </source>
</evidence>
<gene>
    <name evidence="11" type="ORF">JoomaDRAFT_2620</name>
</gene>
<feature type="binding site" evidence="8">
    <location>
        <position position="477"/>
    </location>
    <ligand>
        <name>Mg(2+)</name>
        <dbReference type="ChEBI" id="CHEBI:18420"/>
    </ligand>
</feature>
<keyword evidence="5 8" id="KW-0862">Zinc</keyword>
<dbReference type="InterPro" id="IPR018299">
    <property type="entry name" value="Alkaline_phosphatase_AS"/>
</dbReference>
<feature type="chain" id="PRO_5003668601" evidence="10">
    <location>
        <begin position="21"/>
        <end position="592"/>
    </location>
</feature>
<evidence type="ECO:0000256" key="9">
    <source>
        <dbReference type="RuleBase" id="RU003946"/>
    </source>
</evidence>
<comment type="cofactor">
    <cofactor evidence="8">
        <name>Mg(2+)</name>
        <dbReference type="ChEBI" id="CHEBI:18420"/>
    </cofactor>
    <text evidence="8">Binds 1 Mg(2+) ion.</text>
</comment>
<dbReference type="GO" id="GO:0008081">
    <property type="term" value="F:phosphoric diester hydrolase activity"/>
    <property type="evidence" value="ECO:0007669"/>
    <property type="project" value="InterPro"/>
</dbReference>
<dbReference type="GO" id="GO:0006629">
    <property type="term" value="P:lipid metabolic process"/>
    <property type="evidence" value="ECO:0007669"/>
    <property type="project" value="InterPro"/>
</dbReference>
<keyword evidence="12" id="KW-1185">Reference proteome</keyword>
<feature type="active site" description="Phosphoserine intermediate" evidence="7">
    <location>
        <position position="322"/>
    </location>
</feature>
<sequence>MNKMIRLTIICLLFHFSLNAQEQYLVHSHNDYKQELPFWYAYSNGATSIEVDVFLKDQTLFVTHSEDEISESATLESVYLDRLNALLLSGELRELQLLIDFKSEAYTTINKLVDVLKEYPALLKSNKIRFVISGNKPKSEDYIKYPDYIMFDHQNLNNLEEIDLSKVALISANYKDYSVWNGYGRMVASEAKQVKNVIEKAHNISKPIRFWATPDTKTAWLRLSNLGVNYINTDKPALANQYLKAIEKNTYHLANKVKTYQPKYDYDEDAQPQNIILMIGDGNGLAQISATMIANRGELTVTKIKNIGLVKTASEDNLITDSAAGATAMATGVKTNNRAIGVDSEGKKLNNLINITKASNFNTAIVSTDAIYGATPSSFFAHRTERDDTKGLVTDLKGSKLDFFIAGGRNQEKNIEKEFKTERLETFSDFDGQTAIYIGEEKAPTMSKGRENTFPTALKKALKVLDSKEKPFFLMAEGAQIDNGGHSNNIKGIIEEMLDFDQAIAEALRFADANKNTLVLITADHETSGLGIVGGNIEGTVQADFLTVDHTGIMVPLFAYGPQADKFTGIYENTMIFKKILEVLAIKTLMSE</sequence>
<feature type="binding site" evidence="8">
    <location>
        <position position="482"/>
    </location>
    <ligand>
        <name>Zn(2+)</name>
        <dbReference type="ChEBI" id="CHEBI:29105"/>
        <label>2</label>
    </ligand>
</feature>
<dbReference type="HOGENOM" id="CLU_445393_0_0_10"/>
<dbReference type="AlphaFoldDB" id="I3C7J9"/>
<evidence type="ECO:0000313" key="11">
    <source>
        <dbReference type="EMBL" id="EIJ39592.1"/>
    </source>
</evidence>
<evidence type="ECO:0000313" key="12">
    <source>
        <dbReference type="Proteomes" id="UP000004690"/>
    </source>
</evidence>
<dbReference type="eggNOG" id="COG1785">
    <property type="taxonomic scope" value="Bacteria"/>
</dbReference>
<dbReference type="PROSITE" id="PS00123">
    <property type="entry name" value="ALKALINE_PHOSPHATASE"/>
    <property type="match status" value="1"/>
</dbReference>
<evidence type="ECO:0000256" key="2">
    <source>
        <dbReference type="ARBA" id="ARBA00022553"/>
    </source>
</evidence>
<dbReference type="STRING" id="926559.JoomaDRAFT_2620"/>